<comment type="similarity">
    <text evidence="1">Belongs to the membrane fusion protein (MFP) (TC 8.A.1) family.</text>
</comment>
<feature type="chain" id="PRO_5046706865" evidence="2">
    <location>
        <begin position="28"/>
        <end position="380"/>
    </location>
</feature>
<dbReference type="SUPFAM" id="SSF111369">
    <property type="entry name" value="HlyD-like secretion proteins"/>
    <property type="match status" value="1"/>
</dbReference>
<dbReference type="EMBL" id="JAUZEE010000009">
    <property type="protein sequence ID" value="MDP4302212.1"/>
    <property type="molecule type" value="Genomic_DNA"/>
</dbReference>
<accession>A0ABT9G6W6</accession>
<feature type="domain" description="CusB-like beta-barrel" evidence="3">
    <location>
        <begin position="221"/>
        <end position="289"/>
    </location>
</feature>
<proteinExistence type="inferred from homology"/>
<keyword evidence="5" id="KW-1185">Reference proteome</keyword>
<dbReference type="NCBIfam" id="TIGR01730">
    <property type="entry name" value="RND_mfp"/>
    <property type="match status" value="1"/>
</dbReference>
<reference evidence="4 5" key="1">
    <citation type="submission" date="2023-08" db="EMBL/GenBank/DDBJ databases">
        <authorList>
            <person name="Roldan D.M."/>
            <person name="Menes R.J."/>
        </authorList>
    </citation>
    <scope>NUCLEOTIDE SEQUENCE [LARGE SCALE GENOMIC DNA]</scope>
    <source>
        <strain evidence="4 5">CCM 2812</strain>
    </source>
</reference>
<dbReference type="InterPro" id="IPR006143">
    <property type="entry name" value="RND_pump_MFP"/>
</dbReference>
<dbReference type="Gene3D" id="1.10.287.470">
    <property type="entry name" value="Helix hairpin bin"/>
    <property type="match status" value="1"/>
</dbReference>
<dbReference type="RefSeq" id="WP_305750746.1">
    <property type="nucleotide sequence ID" value="NZ_JAUZEE010000009.1"/>
</dbReference>
<dbReference type="Gene3D" id="2.40.50.100">
    <property type="match status" value="1"/>
</dbReference>
<evidence type="ECO:0000313" key="5">
    <source>
        <dbReference type="Proteomes" id="UP001235760"/>
    </source>
</evidence>
<dbReference type="Gene3D" id="2.40.420.20">
    <property type="match status" value="1"/>
</dbReference>
<sequence length="380" mass="39078">MPLPHRTVPVALATVLTATLLALPALAPRATAQTAASAPAKAALSVEVISPVSATVPVTLAANGNIAAWQEASIGAELTGLRLAEVLVDVGDRVKRGQLLAVFAADTIKADLAQLDAALAQARAAQADAVDNAERTRALRDTGVLSAQQVQQALSAETAAQARVAAAEAALQAQRLRLSQTRVLSPDDGVISARSATVGGIGGNGQDLFRLIRAGRLEWRAEVPAAELSRLKAGDKAQLTTPAGRSITGKVRKVAPTVDAQSRNGLVYVDLPSGPEGDAKPGMFARGEFTFDSRQALTLPASAVLLREGRAVVMQVGADQKVTQVPVRVLARLDQRVAVDGIDASARVVRQGGAFLSDGDTVRTVTAPAPPAKAAPAAKS</sequence>
<dbReference type="Proteomes" id="UP001235760">
    <property type="component" value="Unassembled WGS sequence"/>
</dbReference>
<gene>
    <name evidence="4" type="ORF">Q8X39_16370</name>
</gene>
<dbReference type="PANTHER" id="PTHR30469">
    <property type="entry name" value="MULTIDRUG RESISTANCE PROTEIN MDTA"/>
    <property type="match status" value="1"/>
</dbReference>
<dbReference type="InterPro" id="IPR058792">
    <property type="entry name" value="Beta-barrel_RND_2"/>
</dbReference>
<keyword evidence="2" id="KW-0732">Signal</keyword>
<comment type="caution">
    <text evidence="4">The sequence shown here is derived from an EMBL/GenBank/DDBJ whole genome shotgun (WGS) entry which is preliminary data.</text>
</comment>
<evidence type="ECO:0000256" key="2">
    <source>
        <dbReference type="SAM" id="SignalP"/>
    </source>
</evidence>
<name>A0ABT9G6W6_LEPDI</name>
<dbReference type="Pfam" id="PF25954">
    <property type="entry name" value="Beta-barrel_RND_2"/>
    <property type="match status" value="1"/>
</dbReference>
<dbReference type="PANTHER" id="PTHR30469:SF15">
    <property type="entry name" value="HLYD FAMILY OF SECRETION PROTEINS"/>
    <property type="match status" value="1"/>
</dbReference>
<evidence type="ECO:0000256" key="1">
    <source>
        <dbReference type="ARBA" id="ARBA00009477"/>
    </source>
</evidence>
<evidence type="ECO:0000259" key="3">
    <source>
        <dbReference type="Pfam" id="PF25954"/>
    </source>
</evidence>
<dbReference type="Gene3D" id="2.40.30.170">
    <property type="match status" value="1"/>
</dbReference>
<evidence type="ECO:0000313" key="4">
    <source>
        <dbReference type="EMBL" id="MDP4302212.1"/>
    </source>
</evidence>
<feature type="signal peptide" evidence="2">
    <location>
        <begin position="1"/>
        <end position="27"/>
    </location>
</feature>
<protein>
    <submittedName>
        <fullName evidence="4">Efflux RND transporter periplasmic adaptor subunit</fullName>
    </submittedName>
</protein>
<organism evidence="4 5">
    <name type="scientific">Leptothrix discophora</name>
    <dbReference type="NCBI Taxonomy" id="89"/>
    <lineage>
        <taxon>Bacteria</taxon>
        <taxon>Pseudomonadati</taxon>
        <taxon>Pseudomonadota</taxon>
        <taxon>Betaproteobacteria</taxon>
        <taxon>Burkholderiales</taxon>
        <taxon>Sphaerotilaceae</taxon>
        <taxon>Leptothrix</taxon>
    </lineage>
</organism>